<reference evidence="6 7" key="1">
    <citation type="journal article" date="2015" name="Nature">
        <title>rRNA introns, odd ribosomes, and small enigmatic genomes across a large radiation of phyla.</title>
        <authorList>
            <person name="Brown C.T."/>
            <person name="Hug L.A."/>
            <person name="Thomas B.C."/>
            <person name="Sharon I."/>
            <person name="Castelle C.J."/>
            <person name="Singh A."/>
            <person name="Wilkins M.J."/>
            <person name="Williams K.H."/>
            <person name="Banfield J.F."/>
        </authorList>
    </citation>
    <scope>NUCLEOTIDE SEQUENCE [LARGE SCALE GENOMIC DNA]</scope>
</reference>
<dbReference type="EC" id="2.6.1.-" evidence="4"/>
<dbReference type="PROSITE" id="PS00105">
    <property type="entry name" value="AA_TRANSFER_CLASS_1"/>
    <property type="match status" value="1"/>
</dbReference>
<dbReference type="InterPro" id="IPR004839">
    <property type="entry name" value="Aminotransferase_I/II_large"/>
</dbReference>
<dbReference type="InterPro" id="IPR015421">
    <property type="entry name" value="PyrdxlP-dep_Trfase_major"/>
</dbReference>
<proteinExistence type="inferred from homology"/>
<accession>A0A0G0LQY4</accession>
<dbReference type="SUPFAM" id="SSF53383">
    <property type="entry name" value="PLP-dependent transferases"/>
    <property type="match status" value="1"/>
</dbReference>
<gene>
    <name evidence="6" type="ORF">UT18_C0011G0004</name>
</gene>
<protein>
    <recommendedName>
        <fullName evidence="4">Aminotransferase</fullName>
        <ecNumber evidence="4">2.6.1.-</ecNumber>
    </recommendedName>
</protein>
<comment type="cofactor">
    <cofactor evidence="1 4">
        <name>pyridoxal 5'-phosphate</name>
        <dbReference type="ChEBI" id="CHEBI:597326"/>
    </cofactor>
</comment>
<name>A0A0G0LQY4_UNCC2</name>
<dbReference type="STRING" id="1618345.UT18_C0011G0004"/>
<comment type="similarity">
    <text evidence="4">Belongs to the class-I pyridoxal-phosphate-dependent aminotransferase family.</text>
</comment>
<dbReference type="InterPro" id="IPR015422">
    <property type="entry name" value="PyrdxlP-dep_Trfase_small"/>
</dbReference>
<dbReference type="AlphaFoldDB" id="A0A0G0LQY4"/>
<dbReference type="EMBL" id="LBVV01000011">
    <property type="protein sequence ID" value="KKQ94298.1"/>
    <property type="molecule type" value="Genomic_DNA"/>
</dbReference>
<dbReference type="Proteomes" id="UP000034207">
    <property type="component" value="Unassembled WGS sequence"/>
</dbReference>
<evidence type="ECO:0000259" key="5">
    <source>
        <dbReference type="Pfam" id="PF00155"/>
    </source>
</evidence>
<dbReference type="GO" id="GO:0008483">
    <property type="term" value="F:transaminase activity"/>
    <property type="evidence" value="ECO:0007669"/>
    <property type="project" value="UniProtKB-KW"/>
</dbReference>
<evidence type="ECO:0000256" key="1">
    <source>
        <dbReference type="ARBA" id="ARBA00001933"/>
    </source>
</evidence>
<evidence type="ECO:0000256" key="3">
    <source>
        <dbReference type="ARBA" id="ARBA00022679"/>
    </source>
</evidence>
<evidence type="ECO:0000313" key="6">
    <source>
        <dbReference type="EMBL" id="KKQ94298.1"/>
    </source>
</evidence>
<keyword evidence="2 4" id="KW-0032">Aminotransferase</keyword>
<dbReference type="PANTHER" id="PTHR42832">
    <property type="entry name" value="AMINO ACID AMINOTRANSFERASE"/>
    <property type="match status" value="1"/>
</dbReference>
<dbReference type="GO" id="GO:0030170">
    <property type="term" value="F:pyridoxal phosphate binding"/>
    <property type="evidence" value="ECO:0007669"/>
    <property type="project" value="InterPro"/>
</dbReference>
<dbReference type="InterPro" id="IPR004838">
    <property type="entry name" value="NHTrfase_class1_PyrdxlP-BS"/>
</dbReference>
<evidence type="ECO:0000256" key="2">
    <source>
        <dbReference type="ARBA" id="ARBA00022576"/>
    </source>
</evidence>
<evidence type="ECO:0000313" key="7">
    <source>
        <dbReference type="Proteomes" id="UP000034207"/>
    </source>
</evidence>
<sequence>MKVQTDLRSRLPKGGVNLFQGIKAKKAEAEARGILVVNLSIGQPKGPALMTARVAASQAVMSGDESMHEYQDNGSPGVSDFALKFVMKQVETAFVSKTIDFVPTPGTKPMLGLIPQACGAIDGKKITVATTTSPGYPTPKDQCLYQGIEHYALPTNSANKFLFSPKDIRPGTDLLMINYPHNPSGQVASQKWLREVCRYCAENGIRIFNDAAYIGLSHTKDSCALIEVAQEFNNLSYSEAFSASKIGNFTGWRIGAIAGSWDFIQDIKTIKGNTDSGFAAFAAAGILNALQIERGTIQHLRESYANRLKLLIEILTGHEMRLAVEPKAGFFALFEVPKMAFGLSIRDAEEFNLLMIEKTGIVGVHFHPYIRYAVVENIDNMNTIKAIASGFKMANVSY</sequence>
<dbReference type="InterPro" id="IPR050881">
    <property type="entry name" value="LL-DAP_aminotransferase"/>
</dbReference>
<organism evidence="6 7">
    <name type="scientific">candidate division CPR2 bacterium GW2011_GWC2_39_10</name>
    <dbReference type="NCBI Taxonomy" id="1618345"/>
    <lineage>
        <taxon>Bacteria</taxon>
        <taxon>Bacteria division CPR2</taxon>
    </lineage>
</organism>
<evidence type="ECO:0000256" key="4">
    <source>
        <dbReference type="RuleBase" id="RU000481"/>
    </source>
</evidence>
<keyword evidence="3 4" id="KW-0808">Transferase</keyword>
<dbReference type="InterPro" id="IPR015424">
    <property type="entry name" value="PyrdxlP-dep_Trfase"/>
</dbReference>
<dbReference type="PANTHER" id="PTHR42832:SF3">
    <property type="entry name" value="L-GLUTAMINE--4-(METHYLSULFANYL)-2-OXOBUTANOATE AMINOTRANSFERASE"/>
    <property type="match status" value="1"/>
</dbReference>
<dbReference type="CDD" id="cd00609">
    <property type="entry name" value="AAT_like"/>
    <property type="match status" value="1"/>
</dbReference>
<feature type="domain" description="Aminotransferase class I/classII large" evidence="5">
    <location>
        <begin position="36"/>
        <end position="365"/>
    </location>
</feature>
<dbReference type="Gene3D" id="3.40.640.10">
    <property type="entry name" value="Type I PLP-dependent aspartate aminotransferase-like (Major domain)"/>
    <property type="match status" value="1"/>
</dbReference>
<dbReference type="Gene3D" id="3.90.1150.10">
    <property type="entry name" value="Aspartate Aminotransferase, domain 1"/>
    <property type="match status" value="1"/>
</dbReference>
<comment type="caution">
    <text evidence="6">The sequence shown here is derived from an EMBL/GenBank/DDBJ whole genome shotgun (WGS) entry which is preliminary data.</text>
</comment>
<dbReference type="Pfam" id="PF00155">
    <property type="entry name" value="Aminotran_1_2"/>
    <property type="match status" value="1"/>
</dbReference>